<protein>
    <recommendedName>
        <fullName evidence="3">F-box domain-containing protein</fullName>
    </recommendedName>
</protein>
<keyword evidence="2" id="KW-1185">Reference proteome</keyword>
<dbReference type="EMBL" id="MU004540">
    <property type="protein sequence ID" value="KAF2648411.1"/>
    <property type="molecule type" value="Genomic_DNA"/>
</dbReference>
<dbReference type="AlphaFoldDB" id="A0A6A6SN26"/>
<gene>
    <name evidence="1" type="ORF">K491DRAFT_763093</name>
</gene>
<name>A0A6A6SN26_9PLEO</name>
<evidence type="ECO:0000313" key="1">
    <source>
        <dbReference type="EMBL" id="KAF2648411.1"/>
    </source>
</evidence>
<reference evidence="1" key="1">
    <citation type="journal article" date="2020" name="Stud. Mycol.">
        <title>101 Dothideomycetes genomes: a test case for predicting lifestyles and emergence of pathogens.</title>
        <authorList>
            <person name="Haridas S."/>
            <person name="Albert R."/>
            <person name="Binder M."/>
            <person name="Bloem J."/>
            <person name="Labutti K."/>
            <person name="Salamov A."/>
            <person name="Andreopoulos B."/>
            <person name="Baker S."/>
            <person name="Barry K."/>
            <person name="Bills G."/>
            <person name="Bluhm B."/>
            <person name="Cannon C."/>
            <person name="Castanera R."/>
            <person name="Culley D."/>
            <person name="Daum C."/>
            <person name="Ezra D."/>
            <person name="Gonzalez J."/>
            <person name="Henrissat B."/>
            <person name="Kuo A."/>
            <person name="Liang C."/>
            <person name="Lipzen A."/>
            <person name="Lutzoni F."/>
            <person name="Magnuson J."/>
            <person name="Mondo S."/>
            <person name="Nolan M."/>
            <person name="Ohm R."/>
            <person name="Pangilinan J."/>
            <person name="Park H.-J."/>
            <person name="Ramirez L."/>
            <person name="Alfaro M."/>
            <person name="Sun H."/>
            <person name="Tritt A."/>
            <person name="Yoshinaga Y."/>
            <person name="Zwiers L.-H."/>
            <person name="Turgeon B."/>
            <person name="Goodwin S."/>
            <person name="Spatafora J."/>
            <person name="Crous P."/>
            <person name="Grigoriev I."/>
        </authorList>
    </citation>
    <scope>NUCLEOTIDE SEQUENCE</scope>
    <source>
        <strain evidence="1">CBS 122681</strain>
    </source>
</reference>
<dbReference type="Proteomes" id="UP000799324">
    <property type="component" value="Unassembled WGS sequence"/>
</dbReference>
<proteinExistence type="predicted"/>
<sequence>MSQNTKASLLRAPGEVRNMIYKAMIEDLPDERSWLVVLSLAGVNKQLRQEVFSYYFTHAAINMASTLDLDELEILLDTVPNQLGWQVITKVGFPDFLETALSRARADQLMLFCQTATHLQELTFNIRLEHMSIN</sequence>
<feature type="non-terminal residue" evidence="1">
    <location>
        <position position="134"/>
    </location>
</feature>
<organism evidence="1 2">
    <name type="scientific">Lophiostoma macrostomum CBS 122681</name>
    <dbReference type="NCBI Taxonomy" id="1314788"/>
    <lineage>
        <taxon>Eukaryota</taxon>
        <taxon>Fungi</taxon>
        <taxon>Dikarya</taxon>
        <taxon>Ascomycota</taxon>
        <taxon>Pezizomycotina</taxon>
        <taxon>Dothideomycetes</taxon>
        <taxon>Pleosporomycetidae</taxon>
        <taxon>Pleosporales</taxon>
        <taxon>Lophiostomataceae</taxon>
        <taxon>Lophiostoma</taxon>
    </lineage>
</organism>
<evidence type="ECO:0008006" key="3">
    <source>
        <dbReference type="Google" id="ProtNLM"/>
    </source>
</evidence>
<accession>A0A6A6SN26</accession>
<evidence type="ECO:0000313" key="2">
    <source>
        <dbReference type="Proteomes" id="UP000799324"/>
    </source>
</evidence>